<protein>
    <recommendedName>
        <fullName evidence="4">DUF5320 domain-containing protein</fullName>
    </recommendedName>
</protein>
<dbReference type="EMBL" id="AGJL01000001">
    <property type="protein sequence ID" value="EHP89629.1"/>
    <property type="molecule type" value="Genomic_DNA"/>
</dbReference>
<comment type="caution">
    <text evidence="2">The sequence shown here is derived from an EMBL/GenBank/DDBJ whole genome shotgun (WGS) entry which is preliminary data.</text>
</comment>
<proteinExistence type="predicted"/>
<evidence type="ECO:0008006" key="4">
    <source>
        <dbReference type="Google" id="ProtNLM"/>
    </source>
</evidence>
<organism evidence="2 3">
    <name type="scientific">Methanotorris formicicus Mc-S-70</name>
    <dbReference type="NCBI Taxonomy" id="647171"/>
    <lineage>
        <taxon>Archaea</taxon>
        <taxon>Methanobacteriati</taxon>
        <taxon>Methanobacteriota</taxon>
        <taxon>Methanomada group</taxon>
        <taxon>Methanococci</taxon>
        <taxon>Methanococcales</taxon>
        <taxon>Methanocaldococcaceae</taxon>
        <taxon>Methanotorris</taxon>
    </lineage>
</organism>
<dbReference type="OrthoDB" id="66053at2157"/>
<accession>H1KW46</accession>
<dbReference type="STRING" id="647171.MetfoDRAFT_0019"/>
<sequence>MFGRGWFGRGRGFWRYYAPSIAGGRYRYIGPCRCGMGPHAFYEDVSSGRILHAWDLYRMPFATPTDREYLSDRLRELEEERAILEDEIAEIKKRLSEVEKK</sequence>
<evidence type="ECO:0000313" key="2">
    <source>
        <dbReference type="EMBL" id="EHP89629.1"/>
    </source>
</evidence>
<evidence type="ECO:0000256" key="1">
    <source>
        <dbReference type="SAM" id="Coils"/>
    </source>
</evidence>
<name>H1KW46_9EURY</name>
<dbReference type="RefSeq" id="WP_007043465.1">
    <property type="nucleotide sequence ID" value="NZ_AGJL01000001.1"/>
</dbReference>
<feature type="coiled-coil region" evidence="1">
    <location>
        <begin position="67"/>
        <end position="101"/>
    </location>
</feature>
<dbReference type="AlphaFoldDB" id="H1KW46"/>
<dbReference type="Proteomes" id="UP000003706">
    <property type="component" value="Unassembled WGS sequence"/>
</dbReference>
<gene>
    <name evidence="2" type="ORF">MetfoDRAFT_0019</name>
</gene>
<keyword evidence="3" id="KW-1185">Reference proteome</keyword>
<keyword evidence="1" id="KW-0175">Coiled coil</keyword>
<evidence type="ECO:0000313" key="3">
    <source>
        <dbReference type="Proteomes" id="UP000003706"/>
    </source>
</evidence>
<reference evidence="2 3" key="1">
    <citation type="submission" date="2011-09" db="EMBL/GenBank/DDBJ databases">
        <title>The draft genome of Methanotorris formicicus Mc-S-70.</title>
        <authorList>
            <consortium name="US DOE Joint Genome Institute (JGI-PGF)"/>
            <person name="Lucas S."/>
            <person name="Han J."/>
            <person name="Lapidus A."/>
            <person name="Cheng J.-F."/>
            <person name="Goodwin L."/>
            <person name="Pitluck S."/>
            <person name="Peters L."/>
            <person name="Land M.L."/>
            <person name="Hauser L."/>
            <person name="Sieprawska-Lupa M."/>
            <person name="Takai K."/>
            <person name="Miyazaki J."/>
            <person name="Whitman W."/>
            <person name="Woyke T.J."/>
        </authorList>
    </citation>
    <scope>NUCLEOTIDE SEQUENCE [LARGE SCALE GENOMIC DNA]</scope>
    <source>
        <strain evidence="2 3">Mc-S-70</strain>
    </source>
</reference>